<evidence type="ECO:0000313" key="1">
    <source>
        <dbReference type="EMBL" id="CAB4124174.1"/>
    </source>
</evidence>
<accession>A0A6J5T8F6</accession>
<name>A0A6J5T8F6_9CAUD</name>
<protein>
    <submittedName>
        <fullName evidence="2">Uncharacterized protein</fullName>
    </submittedName>
</protein>
<gene>
    <name evidence="2" type="ORF">UFOVP34_50</name>
    <name evidence="1" type="ORF">UFOVP51_56</name>
</gene>
<dbReference type="EMBL" id="LR797816">
    <property type="protein sequence ID" value="CAB4240960.1"/>
    <property type="molecule type" value="Genomic_DNA"/>
</dbReference>
<evidence type="ECO:0000313" key="2">
    <source>
        <dbReference type="EMBL" id="CAB4240960.1"/>
    </source>
</evidence>
<proteinExistence type="predicted"/>
<dbReference type="EMBL" id="LR796177">
    <property type="protein sequence ID" value="CAB4124174.1"/>
    <property type="molecule type" value="Genomic_DNA"/>
</dbReference>
<reference evidence="2" key="1">
    <citation type="submission" date="2020-05" db="EMBL/GenBank/DDBJ databases">
        <authorList>
            <person name="Chiriac C."/>
            <person name="Salcher M."/>
            <person name="Ghai R."/>
            <person name="Kavagutti S V."/>
        </authorList>
    </citation>
    <scope>NUCLEOTIDE SEQUENCE</scope>
</reference>
<sequence length="92" mass="10652">MLVVYPEYIDLKNWAGALIADNPSSYLPILQDESKWQEWAAIVAGTGVFQRNRVPSPFSIYKGSRKENFKDWTEWAKVVYLLLNNESKNNEV</sequence>
<organism evidence="2">
    <name type="scientific">uncultured Caudovirales phage</name>
    <dbReference type="NCBI Taxonomy" id="2100421"/>
    <lineage>
        <taxon>Viruses</taxon>
        <taxon>Duplodnaviria</taxon>
        <taxon>Heunggongvirae</taxon>
        <taxon>Uroviricota</taxon>
        <taxon>Caudoviricetes</taxon>
        <taxon>Peduoviridae</taxon>
        <taxon>Maltschvirus</taxon>
        <taxon>Maltschvirus maltsch</taxon>
    </lineage>
</organism>